<protein>
    <submittedName>
        <fullName evidence="6">C4-methyl sterol oxidase</fullName>
    </submittedName>
</protein>
<accession>A0AAD7MW16</accession>
<gene>
    <name evidence="6" type="ORF">DFH07DRAFT_905869</name>
</gene>
<keyword evidence="4" id="KW-0472">Membrane</keyword>
<evidence type="ECO:0000256" key="1">
    <source>
        <dbReference type="ARBA" id="ARBA00004370"/>
    </source>
</evidence>
<dbReference type="EMBL" id="JARJLG010000157">
    <property type="protein sequence ID" value="KAJ7735136.1"/>
    <property type="molecule type" value="Genomic_DNA"/>
</dbReference>
<comment type="subcellular location">
    <subcellularLocation>
        <location evidence="1">Membrane</location>
    </subcellularLocation>
</comment>
<dbReference type="InterPro" id="IPR050307">
    <property type="entry name" value="Sterol_Desaturase_Related"/>
</dbReference>
<dbReference type="GO" id="GO:0008610">
    <property type="term" value="P:lipid biosynthetic process"/>
    <property type="evidence" value="ECO:0007669"/>
    <property type="project" value="InterPro"/>
</dbReference>
<keyword evidence="7" id="KW-1185">Reference proteome</keyword>
<dbReference type="InterPro" id="IPR006694">
    <property type="entry name" value="Fatty_acid_hydroxylase"/>
</dbReference>
<dbReference type="GO" id="GO:0016020">
    <property type="term" value="C:membrane"/>
    <property type="evidence" value="ECO:0007669"/>
    <property type="project" value="UniProtKB-SubCell"/>
</dbReference>
<dbReference type="Pfam" id="PF04116">
    <property type="entry name" value="FA_hydroxylase"/>
    <property type="match status" value="1"/>
</dbReference>
<dbReference type="PANTHER" id="PTHR11863">
    <property type="entry name" value="STEROL DESATURASE"/>
    <property type="match status" value="1"/>
</dbReference>
<dbReference type="GO" id="GO:0005506">
    <property type="term" value="F:iron ion binding"/>
    <property type="evidence" value="ECO:0007669"/>
    <property type="project" value="InterPro"/>
</dbReference>
<keyword evidence="3" id="KW-1133">Transmembrane helix</keyword>
<reference evidence="6" key="1">
    <citation type="submission" date="2023-03" db="EMBL/GenBank/DDBJ databases">
        <title>Massive genome expansion in bonnet fungi (Mycena s.s.) driven by repeated elements and novel gene families across ecological guilds.</title>
        <authorList>
            <consortium name="Lawrence Berkeley National Laboratory"/>
            <person name="Harder C.B."/>
            <person name="Miyauchi S."/>
            <person name="Viragh M."/>
            <person name="Kuo A."/>
            <person name="Thoen E."/>
            <person name="Andreopoulos B."/>
            <person name="Lu D."/>
            <person name="Skrede I."/>
            <person name="Drula E."/>
            <person name="Henrissat B."/>
            <person name="Morin E."/>
            <person name="Kohler A."/>
            <person name="Barry K."/>
            <person name="LaButti K."/>
            <person name="Morin E."/>
            <person name="Salamov A."/>
            <person name="Lipzen A."/>
            <person name="Mereny Z."/>
            <person name="Hegedus B."/>
            <person name="Baldrian P."/>
            <person name="Stursova M."/>
            <person name="Weitz H."/>
            <person name="Taylor A."/>
            <person name="Grigoriev I.V."/>
            <person name="Nagy L.G."/>
            <person name="Martin F."/>
            <person name="Kauserud H."/>
        </authorList>
    </citation>
    <scope>NUCLEOTIDE SEQUENCE</scope>
    <source>
        <strain evidence="6">CBHHK188m</strain>
    </source>
</reference>
<comment type="caution">
    <text evidence="6">The sequence shown here is derived from an EMBL/GenBank/DDBJ whole genome shotgun (WGS) entry which is preliminary data.</text>
</comment>
<organism evidence="6 7">
    <name type="scientific">Mycena maculata</name>
    <dbReference type="NCBI Taxonomy" id="230809"/>
    <lineage>
        <taxon>Eukaryota</taxon>
        <taxon>Fungi</taxon>
        <taxon>Dikarya</taxon>
        <taxon>Basidiomycota</taxon>
        <taxon>Agaricomycotina</taxon>
        <taxon>Agaricomycetes</taxon>
        <taxon>Agaricomycetidae</taxon>
        <taxon>Agaricales</taxon>
        <taxon>Marasmiineae</taxon>
        <taxon>Mycenaceae</taxon>
        <taxon>Mycena</taxon>
    </lineage>
</organism>
<dbReference type="Proteomes" id="UP001215280">
    <property type="component" value="Unassembled WGS sequence"/>
</dbReference>
<keyword evidence="2" id="KW-0812">Transmembrane</keyword>
<evidence type="ECO:0000313" key="6">
    <source>
        <dbReference type="EMBL" id="KAJ7735136.1"/>
    </source>
</evidence>
<evidence type="ECO:0000256" key="4">
    <source>
        <dbReference type="ARBA" id="ARBA00023136"/>
    </source>
</evidence>
<evidence type="ECO:0000313" key="7">
    <source>
        <dbReference type="Proteomes" id="UP001215280"/>
    </source>
</evidence>
<proteinExistence type="predicted"/>
<evidence type="ECO:0000256" key="3">
    <source>
        <dbReference type="ARBA" id="ARBA00022989"/>
    </source>
</evidence>
<feature type="domain" description="Fatty acid hydroxylase" evidence="5">
    <location>
        <begin position="139"/>
        <end position="258"/>
    </location>
</feature>
<dbReference type="GO" id="GO:0016491">
    <property type="term" value="F:oxidoreductase activity"/>
    <property type="evidence" value="ECO:0007669"/>
    <property type="project" value="InterPro"/>
</dbReference>
<dbReference type="AlphaFoldDB" id="A0AAD7MW16"/>
<evidence type="ECO:0000259" key="5">
    <source>
        <dbReference type="Pfam" id="PF04116"/>
    </source>
</evidence>
<name>A0AAD7MW16_9AGAR</name>
<sequence>MPTNATSIPSLYYASTDLTSLSWLEQHWVASYVYIGNPIIATSLMSFSLHEIPSAQDQWYCIKQVLFLHFIIGLLRLRPITANISVCFFHPTAEMFGMRTYELPLPSLREMALQVAFFFVYEHTFHHFADRADHHAIQRALHYRPLYRHIHKIHHKYAAPFGLAPEYAHPLEVAVLGTGVMTGPLLYCYFTSNLHILAFYVWMTFRLFQAIDAHSDFPWSLQHIIPFGGGAEHHDFHHMAFMNSFGASFRWWDRIFGTDDKYRERIEMERKFMAEVEAEGMRSP</sequence>
<evidence type="ECO:0000256" key="2">
    <source>
        <dbReference type="ARBA" id="ARBA00022692"/>
    </source>
</evidence>